<feature type="domain" description="Phosphoribosyltransferase" evidence="1">
    <location>
        <begin position="16"/>
        <end position="166"/>
    </location>
</feature>
<accession>A0A3B0YDD3</accession>
<dbReference type="GO" id="GO:0004422">
    <property type="term" value="F:hypoxanthine phosphoribosyltransferase activity"/>
    <property type="evidence" value="ECO:0007669"/>
    <property type="project" value="TreeGrafter"/>
</dbReference>
<dbReference type="PANTHER" id="PTHR43340">
    <property type="entry name" value="HYPOXANTHINE-GUANINE PHOSPHORIBOSYLTRANSFERASE"/>
    <property type="match status" value="1"/>
</dbReference>
<dbReference type="GO" id="GO:0005829">
    <property type="term" value="C:cytosol"/>
    <property type="evidence" value="ECO:0007669"/>
    <property type="project" value="TreeGrafter"/>
</dbReference>
<dbReference type="SUPFAM" id="SSF53271">
    <property type="entry name" value="PRTase-like"/>
    <property type="match status" value="1"/>
</dbReference>
<dbReference type="InterPro" id="IPR000836">
    <property type="entry name" value="PRTase_dom"/>
</dbReference>
<dbReference type="PANTHER" id="PTHR43340:SF1">
    <property type="entry name" value="HYPOXANTHINE PHOSPHORIBOSYLTRANSFERASE"/>
    <property type="match status" value="1"/>
</dbReference>
<dbReference type="Pfam" id="PF00156">
    <property type="entry name" value="Pribosyltran"/>
    <property type="match status" value="1"/>
</dbReference>
<proteinExistence type="predicted"/>
<dbReference type="GO" id="GO:0032263">
    <property type="term" value="P:GMP salvage"/>
    <property type="evidence" value="ECO:0007669"/>
    <property type="project" value="TreeGrafter"/>
</dbReference>
<name>A0A3B0YDD3_9ZZZZ</name>
<dbReference type="GO" id="GO:0046100">
    <property type="term" value="P:hypoxanthine metabolic process"/>
    <property type="evidence" value="ECO:0007669"/>
    <property type="project" value="TreeGrafter"/>
</dbReference>
<reference evidence="2" key="1">
    <citation type="submission" date="2018-06" db="EMBL/GenBank/DDBJ databases">
        <authorList>
            <person name="Zhirakovskaya E."/>
        </authorList>
    </citation>
    <scope>NUCLEOTIDE SEQUENCE</scope>
</reference>
<sequence>MTLAEIEAVRCNAELLFDHGAVGEAYDRMAAQITETLGNANPVLLCVMSGGLVPASEIFTRLNFPVELDYVHATRYRGTQGDSELDWIAHPAHSLQGRSVLVVDDILDEGVTLAAILDFCGDQGAEDVHSAVLVEKQHERKAPGLKADFIGLTVEDRYVFGCGMDYHGYWRNLPDIYGI</sequence>
<dbReference type="GO" id="GO:0006178">
    <property type="term" value="P:guanine salvage"/>
    <property type="evidence" value="ECO:0007669"/>
    <property type="project" value="TreeGrafter"/>
</dbReference>
<dbReference type="EC" id="2.4.2.8" evidence="2"/>
<dbReference type="CDD" id="cd06223">
    <property type="entry name" value="PRTases_typeI"/>
    <property type="match status" value="1"/>
</dbReference>
<evidence type="ECO:0000313" key="2">
    <source>
        <dbReference type="EMBL" id="VAW74750.1"/>
    </source>
</evidence>
<dbReference type="EMBL" id="UOFN01000040">
    <property type="protein sequence ID" value="VAW74750.1"/>
    <property type="molecule type" value="Genomic_DNA"/>
</dbReference>
<dbReference type="GO" id="GO:0000287">
    <property type="term" value="F:magnesium ion binding"/>
    <property type="evidence" value="ECO:0007669"/>
    <property type="project" value="TreeGrafter"/>
</dbReference>
<gene>
    <name evidence="2" type="ORF">MNBD_GAMMA15-1101</name>
</gene>
<keyword evidence="2" id="KW-0328">Glycosyltransferase</keyword>
<dbReference type="InterPro" id="IPR050408">
    <property type="entry name" value="HGPRT"/>
</dbReference>
<protein>
    <submittedName>
        <fullName evidence="2">Hypoxanthine-guanine phosphoribosyltransferase</fullName>
        <ecNumber evidence="2">2.4.2.8</ecNumber>
    </submittedName>
</protein>
<dbReference type="InterPro" id="IPR029057">
    <property type="entry name" value="PRTase-like"/>
</dbReference>
<keyword evidence="2" id="KW-0808">Transferase</keyword>
<dbReference type="AlphaFoldDB" id="A0A3B0YDD3"/>
<evidence type="ECO:0000259" key="1">
    <source>
        <dbReference type="Pfam" id="PF00156"/>
    </source>
</evidence>
<dbReference type="GO" id="GO:0032264">
    <property type="term" value="P:IMP salvage"/>
    <property type="evidence" value="ECO:0007669"/>
    <property type="project" value="TreeGrafter"/>
</dbReference>
<dbReference type="NCBIfam" id="NF006605">
    <property type="entry name" value="PRK09162.1"/>
    <property type="match status" value="1"/>
</dbReference>
<dbReference type="Gene3D" id="3.40.50.2020">
    <property type="match status" value="1"/>
</dbReference>
<organism evidence="2">
    <name type="scientific">hydrothermal vent metagenome</name>
    <dbReference type="NCBI Taxonomy" id="652676"/>
    <lineage>
        <taxon>unclassified sequences</taxon>
        <taxon>metagenomes</taxon>
        <taxon>ecological metagenomes</taxon>
    </lineage>
</organism>